<dbReference type="VEuPathDB" id="AmoebaDB:DICPUDRAFT_75228"/>
<organism evidence="1 2">
    <name type="scientific">Dictyostelium purpureum</name>
    <name type="common">Slime mold</name>
    <dbReference type="NCBI Taxonomy" id="5786"/>
    <lineage>
        <taxon>Eukaryota</taxon>
        <taxon>Amoebozoa</taxon>
        <taxon>Evosea</taxon>
        <taxon>Eumycetozoa</taxon>
        <taxon>Dictyostelia</taxon>
        <taxon>Dictyosteliales</taxon>
        <taxon>Dictyosteliaceae</taxon>
        <taxon>Dictyostelium</taxon>
    </lineage>
</organism>
<protein>
    <submittedName>
        <fullName evidence="1">Uncharacterized protein</fullName>
    </submittedName>
</protein>
<name>F0ZA18_DICPU</name>
<dbReference type="InParanoid" id="F0ZA18"/>
<dbReference type="GeneID" id="10510178"/>
<dbReference type="AlphaFoldDB" id="F0ZA18"/>
<dbReference type="KEGG" id="dpp:DICPUDRAFT_75228"/>
<sequence length="273" mass="31778">MTVKRKNSLIKNANIKKCCNCVKSTLMKEPSNISQCVMIGKEIKPVKICFSKEKLFQDEPNSQNLKDFIVPLSKSMVFTLFVFSRIVGLIHSSIFDGTEKDEIVNYLSVLFKDLDNNTIRNVIDRLKNSNYEPEFDLDYEVIVKTIQIIEEIKPDWEGAKLSDEPLVIDQQKEINDNNQDELYDEPPDELDDLEINTNDDNNLGNFQQHHHDPNILCLDYYFFTYLFRAILGCNLKSSSYWVRLLDRGKVKPHLVISVQSRINYIPKIDRGYN</sequence>
<evidence type="ECO:0000313" key="2">
    <source>
        <dbReference type="Proteomes" id="UP000001064"/>
    </source>
</evidence>
<evidence type="ECO:0000313" key="1">
    <source>
        <dbReference type="EMBL" id="EGC39216.1"/>
    </source>
</evidence>
<keyword evidence="2" id="KW-1185">Reference proteome</keyword>
<gene>
    <name evidence="1" type="ORF">DICPUDRAFT_75228</name>
</gene>
<dbReference type="Proteomes" id="UP000001064">
    <property type="component" value="Unassembled WGS sequence"/>
</dbReference>
<proteinExistence type="predicted"/>
<dbReference type="RefSeq" id="XP_003284243.1">
    <property type="nucleotide sequence ID" value="XM_003284195.1"/>
</dbReference>
<reference evidence="2" key="1">
    <citation type="journal article" date="2011" name="Genome Biol.">
        <title>Comparative genomics of the social amoebae Dictyostelium discoideum and Dictyostelium purpureum.</title>
        <authorList>
            <consortium name="US DOE Joint Genome Institute (JGI-PGF)"/>
            <person name="Sucgang R."/>
            <person name="Kuo A."/>
            <person name="Tian X."/>
            <person name="Salerno W."/>
            <person name="Parikh A."/>
            <person name="Feasley C.L."/>
            <person name="Dalin E."/>
            <person name="Tu H."/>
            <person name="Huang E."/>
            <person name="Barry K."/>
            <person name="Lindquist E."/>
            <person name="Shapiro H."/>
            <person name="Bruce D."/>
            <person name="Schmutz J."/>
            <person name="Salamov A."/>
            <person name="Fey P."/>
            <person name="Gaudet P."/>
            <person name="Anjard C."/>
            <person name="Babu M.M."/>
            <person name="Basu S."/>
            <person name="Bushmanova Y."/>
            <person name="van der Wel H."/>
            <person name="Katoh-Kurasawa M."/>
            <person name="Dinh C."/>
            <person name="Coutinho P.M."/>
            <person name="Saito T."/>
            <person name="Elias M."/>
            <person name="Schaap P."/>
            <person name="Kay R.R."/>
            <person name="Henrissat B."/>
            <person name="Eichinger L."/>
            <person name="Rivero F."/>
            <person name="Putnam N.H."/>
            <person name="West C.M."/>
            <person name="Loomis W.F."/>
            <person name="Chisholm R.L."/>
            <person name="Shaulsky G."/>
            <person name="Strassmann J.E."/>
            <person name="Queller D.C."/>
            <person name="Kuspa A."/>
            <person name="Grigoriev I.V."/>
        </authorList>
    </citation>
    <scope>NUCLEOTIDE SEQUENCE [LARGE SCALE GENOMIC DNA]</scope>
    <source>
        <strain evidence="2">QSDP1</strain>
    </source>
</reference>
<accession>F0ZA18</accession>
<dbReference type="EMBL" id="GL870961">
    <property type="protein sequence ID" value="EGC39216.1"/>
    <property type="molecule type" value="Genomic_DNA"/>
</dbReference>